<evidence type="ECO:0008006" key="3">
    <source>
        <dbReference type="Google" id="ProtNLM"/>
    </source>
</evidence>
<dbReference type="PANTHER" id="PTHR32385:SF15">
    <property type="entry name" value="INOSITOL PHOSPHOCERAMIDE MANNOSYLTRANSFERASE 1"/>
    <property type="match status" value="1"/>
</dbReference>
<dbReference type="Gene3D" id="3.90.550.20">
    <property type="match status" value="1"/>
</dbReference>
<dbReference type="KEGG" id="lit:FPZ52_12990"/>
<dbReference type="PANTHER" id="PTHR32385">
    <property type="entry name" value="MANNOSYL PHOSPHORYLINOSITOL CERAMIDE SYNTHASE"/>
    <property type="match status" value="1"/>
</dbReference>
<dbReference type="Proteomes" id="UP000318483">
    <property type="component" value="Plasmid unnamed1"/>
</dbReference>
<keyword evidence="1" id="KW-0614">Plasmid</keyword>
<dbReference type="InterPro" id="IPR051706">
    <property type="entry name" value="Glycosyltransferase_domain"/>
</dbReference>
<dbReference type="EMBL" id="CP042262">
    <property type="protein sequence ID" value="QDY70604.1"/>
    <property type="molecule type" value="Genomic_DNA"/>
</dbReference>
<dbReference type="SUPFAM" id="SSF53448">
    <property type="entry name" value="Nucleotide-diphospho-sugar transferases"/>
    <property type="match status" value="1"/>
</dbReference>
<geneLocation type="plasmid" evidence="1 2">
    <name>unnamed1</name>
</geneLocation>
<dbReference type="OrthoDB" id="9802881at2"/>
<organism evidence="1 2">
    <name type="scientific">Qingshengfaniella alkalisoli</name>
    <dbReference type="NCBI Taxonomy" id="2599296"/>
    <lineage>
        <taxon>Bacteria</taxon>
        <taxon>Pseudomonadati</taxon>
        <taxon>Pseudomonadota</taxon>
        <taxon>Alphaproteobacteria</taxon>
        <taxon>Rhodobacterales</taxon>
        <taxon>Paracoccaceae</taxon>
        <taxon>Qingshengfaniella</taxon>
    </lineage>
</organism>
<protein>
    <recommendedName>
        <fullName evidence="3">Capsular polysaccharide synthesis protein</fullName>
    </recommendedName>
</protein>
<dbReference type="InterPro" id="IPR029044">
    <property type="entry name" value="Nucleotide-diphossugar_trans"/>
</dbReference>
<sequence>MNIPRRIHMLWLQGWQNAPDLARVCAEGWGKLNPNHDVVLHDASSVERQLARFPVPVAHLPPQAAADIFRASLLNSEGGIWADASLVPIQPLDDWFGDMNAFGFSAVGGWQEGRAMENWFLASTPGHAILSRFCAAAADYWTPERKTLIDVAWSGLDTGRVPVRQLKLSEAGVARSSSRSEQLCATTRTPSLATCLSLLLVSVSVRLSNGSRS</sequence>
<name>A0A5B8IXY4_9RHOB</name>
<dbReference type="Pfam" id="PF05704">
    <property type="entry name" value="Caps_synth"/>
    <property type="match status" value="1"/>
</dbReference>
<evidence type="ECO:0000313" key="2">
    <source>
        <dbReference type="Proteomes" id="UP000318483"/>
    </source>
</evidence>
<reference evidence="1 2" key="1">
    <citation type="submission" date="2019-07" db="EMBL/GenBank/DDBJ databases">
        <title>Litoreibacter alkalisoli sp. nov., isolated from saline-alkaline soil.</title>
        <authorList>
            <person name="Wang S."/>
            <person name="Xu L."/>
            <person name="Xing Y.-T."/>
            <person name="Sun J.-Q."/>
        </authorList>
    </citation>
    <scope>NUCLEOTIDE SEQUENCE [LARGE SCALE GENOMIC DNA]</scope>
    <source>
        <strain evidence="1 2">LN3S51</strain>
        <plasmid evidence="1 2">unnamed1</plasmid>
    </source>
</reference>
<dbReference type="InterPro" id="IPR008441">
    <property type="entry name" value="AfumC-like_glycosyl_Trfase"/>
</dbReference>
<dbReference type="GO" id="GO:0000030">
    <property type="term" value="F:mannosyltransferase activity"/>
    <property type="evidence" value="ECO:0007669"/>
    <property type="project" value="TreeGrafter"/>
</dbReference>
<gene>
    <name evidence="1" type="ORF">FPZ52_12990</name>
</gene>
<dbReference type="GO" id="GO:0051999">
    <property type="term" value="P:mannosyl-inositol phosphorylceramide biosynthetic process"/>
    <property type="evidence" value="ECO:0007669"/>
    <property type="project" value="TreeGrafter"/>
</dbReference>
<proteinExistence type="predicted"/>
<accession>A0A5B8IXY4</accession>
<keyword evidence="2" id="KW-1185">Reference proteome</keyword>
<dbReference type="AlphaFoldDB" id="A0A5B8IXY4"/>
<dbReference type="RefSeq" id="WP_146366022.1">
    <property type="nucleotide sequence ID" value="NZ_CP042262.1"/>
</dbReference>
<evidence type="ECO:0000313" key="1">
    <source>
        <dbReference type="EMBL" id="QDY70604.1"/>
    </source>
</evidence>
<dbReference type="GO" id="GO:0016020">
    <property type="term" value="C:membrane"/>
    <property type="evidence" value="ECO:0007669"/>
    <property type="project" value="GOC"/>
</dbReference>